<comment type="caution">
    <text evidence="2">The sequence shown here is derived from an EMBL/GenBank/DDBJ whole genome shotgun (WGS) entry which is preliminary data.</text>
</comment>
<gene>
    <name evidence="2" type="ORF">PBY51_018034</name>
</gene>
<reference evidence="2 3" key="1">
    <citation type="journal article" date="2023" name="Genes (Basel)">
        <title>Chromosome-Level Genome Assembly and Circadian Gene Repertoire of the Patagonia Blennie Eleginops maclovinus-The Closest Ancestral Proxy of Antarctic Cryonotothenioids.</title>
        <authorList>
            <person name="Cheng C.C."/>
            <person name="Rivera-Colon A.G."/>
            <person name="Minhas B.F."/>
            <person name="Wilson L."/>
            <person name="Rayamajhi N."/>
            <person name="Vargas-Chacoff L."/>
            <person name="Catchen J.M."/>
        </authorList>
    </citation>
    <scope>NUCLEOTIDE SEQUENCE [LARGE SCALE GENOMIC DNA]</scope>
    <source>
        <strain evidence="2">JMC-PN-2008</strain>
    </source>
</reference>
<name>A0AAN8ANH6_ELEMC</name>
<dbReference type="EMBL" id="JAUZQC010000012">
    <property type="protein sequence ID" value="KAK5862664.1"/>
    <property type="molecule type" value="Genomic_DNA"/>
</dbReference>
<dbReference type="Proteomes" id="UP001346869">
    <property type="component" value="Unassembled WGS sequence"/>
</dbReference>
<protein>
    <submittedName>
        <fullName evidence="2">Uncharacterized protein</fullName>
    </submittedName>
</protein>
<keyword evidence="3" id="KW-1185">Reference proteome</keyword>
<reference evidence="2 3" key="2">
    <citation type="journal article" date="2023" name="Mol. Biol. Evol.">
        <title>Genomics of Secondarily Temperate Adaptation in the Only Non-Antarctic Icefish.</title>
        <authorList>
            <person name="Rivera-Colon A.G."/>
            <person name="Rayamajhi N."/>
            <person name="Minhas B.F."/>
            <person name="Madrigal G."/>
            <person name="Bilyk K.T."/>
            <person name="Yoon V."/>
            <person name="Hune M."/>
            <person name="Gregory S."/>
            <person name="Cheng C.H.C."/>
            <person name="Catchen J.M."/>
        </authorList>
    </citation>
    <scope>NUCLEOTIDE SEQUENCE [LARGE SCALE GENOMIC DNA]</scope>
    <source>
        <strain evidence="2">JMC-PN-2008</strain>
    </source>
</reference>
<feature type="region of interest" description="Disordered" evidence="1">
    <location>
        <begin position="1"/>
        <end position="22"/>
    </location>
</feature>
<accession>A0AAN8ANH6</accession>
<evidence type="ECO:0000256" key="1">
    <source>
        <dbReference type="SAM" id="MobiDB-lite"/>
    </source>
</evidence>
<feature type="region of interest" description="Disordered" evidence="1">
    <location>
        <begin position="39"/>
        <end position="75"/>
    </location>
</feature>
<evidence type="ECO:0000313" key="3">
    <source>
        <dbReference type="Proteomes" id="UP001346869"/>
    </source>
</evidence>
<evidence type="ECO:0000313" key="2">
    <source>
        <dbReference type="EMBL" id="KAK5862664.1"/>
    </source>
</evidence>
<dbReference type="AlphaFoldDB" id="A0AAN8ANH6"/>
<sequence>MISKNMHRVDMESGEVANKRPSLTADTMFYESAQQTFPVRKGKMSDIPEEPEDLSDSHPAIVPMKDAPPITEMKSPAPNYITVHYSKLSSSLFTDWEQQRGKSENIQLLSAEQHISVPHVKAHYFTFTS</sequence>
<organism evidence="2 3">
    <name type="scientific">Eleginops maclovinus</name>
    <name type="common">Patagonian blennie</name>
    <name type="synonym">Eleginus maclovinus</name>
    <dbReference type="NCBI Taxonomy" id="56733"/>
    <lineage>
        <taxon>Eukaryota</taxon>
        <taxon>Metazoa</taxon>
        <taxon>Chordata</taxon>
        <taxon>Craniata</taxon>
        <taxon>Vertebrata</taxon>
        <taxon>Euteleostomi</taxon>
        <taxon>Actinopterygii</taxon>
        <taxon>Neopterygii</taxon>
        <taxon>Teleostei</taxon>
        <taxon>Neoteleostei</taxon>
        <taxon>Acanthomorphata</taxon>
        <taxon>Eupercaria</taxon>
        <taxon>Perciformes</taxon>
        <taxon>Notothenioidei</taxon>
        <taxon>Eleginopidae</taxon>
        <taxon>Eleginops</taxon>
    </lineage>
</organism>
<proteinExistence type="predicted"/>